<dbReference type="InterPro" id="IPR006311">
    <property type="entry name" value="TAT_signal"/>
</dbReference>
<proteinExistence type="predicted"/>
<sequence>MTAPAAPSRRQFLRHCSALGSVVGFPTFIPGSALGKNGAVAPSNRTTLALIGCGGRGTDVVKNFLQDERVQVMAVCDVEKESDRYNKGIIKKAGTLGREPARRLVDKSYGTQGCAAHEDFREVLARKDVDAVQIATPDHWHALIAVAAARAGKHIYCEKPLSLTVAQGRFMSDVVRQSKIVWQTGSQQRSDIHFRMACEYVRSGRIGKLKQIRVGLASDNRDNNGCASQTAPTPVPEGLNYDMWLGPAPDAPFCPARLHSNWRWFFDYSGGNITDFGAHHFDIVQWALGKDESGPVEFFDLKATWPAPGSLYSTAPNFSFAYRYEDGTTVRVADKQDFGSGIMYEGENGSILSMRGKLEIKPDSLRTPLAENDVRLYESKDHFRNFIDGIQDGAMTAAPIEYAHRSITIAHLANIALRLNRNRLRWDPAKEQILEDAEASAMLTRPMRGPWQLV</sequence>
<dbReference type="InterPro" id="IPR043906">
    <property type="entry name" value="Gfo/Idh/MocA_OxRdtase_bact_C"/>
</dbReference>
<evidence type="ECO:0000259" key="1">
    <source>
        <dbReference type="Pfam" id="PF01408"/>
    </source>
</evidence>
<dbReference type="Proteomes" id="UP001596052">
    <property type="component" value="Unassembled WGS sequence"/>
</dbReference>
<gene>
    <name evidence="3" type="ORF">ACFQDI_14425</name>
</gene>
<dbReference type="Pfam" id="PF01408">
    <property type="entry name" value="GFO_IDH_MocA"/>
    <property type="match status" value="1"/>
</dbReference>
<keyword evidence="4" id="KW-1185">Reference proteome</keyword>
<dbReference type="PANTHER" id="PTHR43818:SF5">
    <property type="entry name" value="OXIDOREDUCTASE FAMILY PROTEIN"/>
    <property type="match status" value="1"/>
</dbReference>
<feature type="domain" description="Gfo/Idh/MocA-like oxidoreductase N-terminal" evidence="1">
    <location>
        <begin position="48"/>
        <end position="181"/>
    </location>
</feature>
<dbReference type="InterPro" id="IPR000683">
    <property type="entry name" value="Gfo/Idh/MocA-like_OxRdtase_N"/>
</dbReference>
<protein>
    <submittedName>
        <fullName evidence="3">Gfo/Idh/MocA family protein</fullName>
    </submittedName>
</protein>
<dbReference type="RefSeq" id="WP_377167926.1">
    <property type="nucleotide sequence ID" value="NZ_JBHSMQ010000005.1"/>
</dbReference>
<comment type="caution">
    <text evidence="3">The sequence shown here is derived from an EMBL/GenBank/DDBJ whole genome shotgun (WGS) entry which is preliminary data.</text>
</comment>
<dbReference type="Gene3D" id="3.30.360.10">
    <property type="entry name" value="Dihydrodipicolinate Reductase, domain 2"/>
    <property type="match status" value="1"/>
</dbReference>
<reference evidence="4" key="1">
    <citation type="journal article" date="2019" name="Int. J. Syst. Evol. Microbiol.">
        <title>The Global Catalogue of Microorganisms (GCM) 10K type strain sequencing project: providing services to taxonomists for standard genome sequencing and annotation.</title>
        <authorList>
            <consortium name="The Broad Institute Genomics Platform"/>
            <consortium name="The Broad Institute Genome Sequencing Center for Infectious Disease"/>
            <person name="Wu L."/>
            <person name="Ma J."/>
        </authorList>
    </citation>
    <scope>NUCLEOTIDE SEQUENCE [LARGE SCALE GENOMIC DNA]</scope>
    <source>
        <strain evidence="4">CGMCC 4.1469</strain>
    </source>
</reference>
<evidence type="ECO:0000313" key="4">
    <source>
        <dbReference type="Proteomes" id="UP001596052"/>
    </source>
</evidence>
<dbReference type="PANTHER" id="PTHR43818">
    <property type="entry name" value="BCDNA.GH03377"/>
    <property type="match status" value="1"/>
</dbReference>
<organism evidence="3 4">
    <name type="scientific">Prosthecobacter fluviatilis</name>
    <dbReference type="NCBI Taxonomy" id="445931"/>
    <lineage>
        <taxon>Bacteria</taxon>
        <taxon>Pseudomonadati</taxon>
        <taxon>Verrucomicrobiota</taxon>
        <taxon>Verrucomicrobiia</taxon>
        <taxon>Verrucomicrobiales</taxon>
        <taxon>Verrucomicrobiaceae</taxon>
        <taxon>Prosthecobacter</taxon>
    </lineage>
</organism>
<dbReference type="SUPFAM" id="SSF55347">
    <property type="entry name" value="Glyceraldehyde-3-phosphate dehydrogenase-like, C-terminal domain"/>
    <property type="match status" value="1"/>
</dbReference>
<accession>A0ABW0KST1</accession>
<feature type="domain" description="Gfo/Idh/MocA-like oxidoreductase bacterial type C-terminal" evidence="2">
    <location>
        <begin position="229"/>
        <end position="452"/>
    </location>
</feature>
<dbReference type="Pfam" id="PF19051">
    <property type="entry name" value="GFO_IDH_MocA_C2"/>
    <property type="match status" value="1"/>
</dbReference>
<dbReference type="EMBL" id="JBHSMQ010000005">
    <property type="protein sequence ID" value="MFC5456056.1"/>
    <property type="molecule type" value="Genomic_DNA"/>
</dbReference>
<dbReference type="PROSITE" id="PS51318">
    <property type="entry name" value="TAT"/>
    <property type="match status" value="1"/>
</dbReference>
<evidence type="ECO:0000313" key="3">
    <source>
        <dbReference type="EMBL" id="MFC5456056.1"/>
    </source>
</evidence>
<dbReference type="InterPro" id="IPR036291">
    <property type="entry name" value="NAD(P)-bd_dom_sf"/>
</dbReference>
<dbReference type="Gene3D" id="3.40.50.720">
    <property type="entry name" value="NAD(P)-binding Rossmann-like Domain"/>
    <property type="match status" value="1"/>
</dbReference>
<name>A0ABW0KST1_9BACT</name>
<evidence type="ECO:0000259" key="2">
    <source>
        <dbReference type="Pfam" id="PF19051"/>
    </source>
</evidence>
<dbReference type="InterPro" id="IPR050463">
    <property type="entry name" value="Gfo/Idh/MocA_oxidrdct_glycsds"/>
</dbReference>
<dbReference type="SUPFAM" id="SSF51735">
    <property type="entry name" value="NAD(P)-binding Rossmann-fold domains"/>
    <property type="match status" value="1"/>
</dbReference>